<proteinExistence type="inferred from homology"/>
<dbReference type="Gene3D" id="1.10.10.10">
    <property type="entry name" value="Winged helix-like DNA-binding domain superfamily/Winged helix DNA-binding domain"/>
    <property type="match status" value="1"/>
</dbReference>
<evidence type="ECO:0000313" key="7">
    <source>
        <dbReference type="EMBL" id="MBF4161116.1"/>
    </source>
</evidence>
<evidence type="ECO:0000256" key="5">
    <source>
        <dbReference type="ARBA" id="ARBA00023163"/>
    </source>
</evidence>
<evidence type="ECO:0000313" key="8">
    <source>
        <dbReference type="Proteomes" id="UP000656804"/>
    </source>
</evidence>
<dbReference type="SUPFAM" id="SSF53383">
    <property type="entry name" value="PLP-dependent transferases"/>
    <property type="match status" value="1"/>
</dbReference>
<dbReference type="InterPro" id="IPR015424">
    <property type="entry name" value="PyrdxlP-dep_Trfase"/>
</dbReference>
<dbReference type="InterPro" id="IPR004839">
    <property type="entry name" value="Aminotransferase_I/II_large"/>
</dbReference>
<keyword evidence="4" id="KW-0238">DNA-binding</keyword>
<keyword evidence="8" id="KW-1185">Reference proteome</keyword>
<accession>A0A930UZI6</accession>
<sequence length="504" mass="53212">MSAPPEVSASRVASWLRGSLDDATGPAYTILAHGLRDLVSDGRLPVGTRLPSERALTAVLPLGRSTVTRAYDLLREQGYATSSRGSGTRASLPLSRSARTDHMLVPQGDGRVGELADDGAPVVADCTNLTVPGPPGAMAAYQQALEQLPAFLAGHGYYPSGVPALRERLAQRYADRGVPTSPDQILVVNGGLAGLAVTASALAAPRDRVLIETPSYPNAIALWHRHRVRLGTTPVDASEGWDVPGLERTLLAAAGARGGGAARVAYLIPDFHNPTGSLMADADRERVAAALRRAGTVAVVDESLVDVTMLDAGGKPVAMPAPFAAHDDRTVSIGSASKAFWAGLRLGWLRAPRDLVASLVDARLTLDLASAPLEQLVLMAMLEREEEMRAIRSVELTASRDALVAALARHLPGWRCVPPSGGLALWCELPEPCATRFVRAAESHGVLLPPGPRFAPGGGHERFVRLPFARPPHVLEAIARRLAAAWEERDAEHARAAPGLPPLG</sequence>
<dbReference type="SUPFAM" id="SSF46785">
    <property type="entry name" value="Winged helix' DNA-binding domain"/>
    <property type="match status" value="1"/>
</dbReference>
<reference evidence="7" key="1">
    <citation type="submission" date="2020-11" db="EMBL/GenBank/DDBJ databases">
        <title>Nocardioides sp. CBS4Y-1, whole genome shotgun sequence.</title>
        <authorList>
            <person name="Tuo L."/>
        </authorList>
    </citation>
    <scope>NUCLEOTIDE SEQUENCE</scope>
    <source>
        <strain evidence="7">CBS4Y-1</strain>
    </source>
</reference>
<dbReference type="GO" id="GO:0003677">
    <property type="term" value="F:DNA binding"/>
    <property type="evidence" value="ECO:0007669"/>
    <property type="project" value="UniProtKB-KW"/>
</dbReference>
<dbReference type="GO" id="GO:0008483">
    <property type="term" value="F:transaminase activity"/>
    <property type="evidence" value="ECO:0007669"/>
    <property type="project" value="UniProtKB-KW"/>
</dbReference>
<dbReference type="RefSeq" id="WP_194502377.1">
    <property type="nucleotide sequence ID" value="NZ_JADIVZ010000002.1"/>
</dbReference>
<feature type="domain" description="HTH gntR-type" evidence="6">
    <location>
        <begin position="25"/>
        <end position="93"/>
    </location>
</feature>
<dbReference type="Pfam" id="PF00392">
    <property type="entry name" value="GntR"/>
    <property type="match status" value="1"/>
</dbReference>
<dbReference type="CDD" id="cd00609">
    <property type="entry name" value="AAT_like"/>
    <property type="match status" value="1"/>
</dbReference>
<dbReference type="Gene3D" id="3.40.640.10">
    <property type="entry name" value="Type I PLP-dependent aspartate aminotransferase-like (Major domain)"/>
    <property type="match status" value="1"/>
</dbReference>
<dbReference type="EMBL" id="JADIVZ010000002">
    <property type="protein sequence ID" value="MBF4161116.1"/>
    <property type="molecule type" value="Genomic_DNA"/>
</dbReference>
<evidence type="ECO:0000256" key="3">
    <source>
        <dbReference type="ARBA" id="ARBA00023015"/>
    </source>
</evidence>
<evidence type="ECO:0000256" key="1">
    <source>
        <dbReference type="ARBA" id="ARBA00005384"/>
    </source>
</evidence>
<gene>
    <name evidence="7" type="ORF">ISG29_05390</name>
</gene>
<evidence type="ECO:0000259" key="6">
    <source>
        <dbReference type="PROSITE" id="PS50949"/>
    </source>
</evidence>
<dbReference type="InterPro" id="IPR015421">
    <property type="entry name" value="PyrdxlP-dep_Trfase_major"/>
</dbReference>
<protein>
    <submittedName>
        <fullName evidence="7">PLP-dependent aminotransferase family protein</fullName>
    </submittedName>
</protein>
<keyword evidence="5" id="KW-0804">Transcription</keyword>
<dbReference type="Pfam" id="PF00155">
    <property type="entry name" value="Aminotran_1_2"/>
    <property type="match status" value="1"/>
</dbReference>
<keyword evidence="2" id="KW-0663">Pyridoxal phosphate</keyword>
<dbReference type="AlphaFoldDB" id="A0A930UZI6"/>
<dbReference type="InterPro" id="IPR000524">
    <property type="entry name" value="Tscrpt_reg_HTH_GntR"/>
</dbReference>
<comment type="similarity">
    <text evidence="1">In the C-terminal section; belongs to the class-I pyridoxal-phosphate-dependent aminotransferase family.</text>
</comment>
<name>A0A930UZI6_9ACTN</name>
<keyword evidence="7" id="KW-0808">Transferase</keyword>
<evidence type="ECO:0000256" key="2">
    <source>
        <dbReference type="ARBA" id="ARBA00022898"/>
    </source>
</evidence>
<dbReference type="Proteomes" id="UP000656804">
    <property type="component" value="Unassembled WGS sequence"/>
</dbReference>
<evidence type="ECO:0000256" key="4">
    <source>
        <dbReference type="ARBA" id="ARBA00023125"/>
    </source>
</evidence>
<dbReference type="SMART" id="SM00345">
    <property type="entry name" value="HTH_GNTR"/>
    <property type="match status" value="1"/>
</dbReference>
<dbReference type="GO" id="GO:0003700">
    <property type="term" value="F:DNA-binding transcription factor activity"/>
    <property type="evidence" value="ECO:0007669"/>
    <property type="project" value="InterPro"/>
</dbReference>
<dbReference type="PANTHER" id="PTHR46577:SF1">
    <property type="entry name" value="HTH-TYPE TRANSCRIPTIONAL REGULATORY PROTEIN GABR"/>
    <property type="match status" value="1"/>
</dbReference>
<dbReference type="PANTHER" id="PTHR46577">
    <property type="entry name" value="HTH-TYPE TRANSCRIPTIONAL REGULATORY PROTEIN GABR"/>
    <property type="match status" value="1"/>
</dbReference>
<dbReference type="CDD" id="cd07377">
    <property type="entry name" value="WHTH_GntR"/>
    <property type="match status" value="1"/>
</dbReference>
<keyword evidence="7" id="KW-0032">Aminotransferase</keyword>
<dbReference type="GO" id="GO:0030170">
    <property type="term" value="F:pyridoxal phosphate binding"/>
    <property type="evidence" value="ECO:0007669"/>
    <property type="project" value="InterPro"/>
</dbReference>
<dbReference type="PROSITE" id="PS50949">
    <property type="entry name" value="HTH_GNTR"/>
    <property type="match status" value="1"/>
</dbReference>
<comment type="caution">
    <text evidence="7">The sequence shown here is derived from an EMBL/GenBank/DDBJ whole genome shotgun (WGS) entry which is preliminary data.</text>
</comment>
<dbReference type="InterPro" id="IPR036388">
    <property type="entry name" value="WH-like_DNA-bd_sf"/>
</dbReference>
<organism evidence="7 8">
    <name type="scientific">Nocardioides acrostichi</name>
    <dbReference type="NCBI Taxonomy" id="2784339"/>
    <lineage>
        <taxon>Bacteria</taxon>
        <taxon>Bacillati</taxon>
        <taxon>Actinomycetota</taxon>
        <taxon>Actinomycetes</taxon>
        <taxon>Propionibacteriales</taxon>
        <taxon>Nocardioidaceae</taxon>
        <taxon>Nocardioides</taxon>
    </lineage>
</organism>
<dbReference type="InterPro" id="IPR036390">
    <property type="entry name" value="WH_DNA-bd_sf"/>
</dbReference>
<keyword evidence="3" id="KW-0805">Transcription regulation</keyword>
<dbReference type="InterPro" id="IPR051446">
    <property type="entry name" value="HTH_trans_reg/aminotransferase"/>
</dbReference>